<dbReference type="GO" id="GO:0005634">
    <property type="term" value="C:nucleus"/>
    <property type="evidence" value="ECO:0007669"/>
    <property type="project" value="UniProtKB-SubCell"/>
</dbReference>
<dbReference type="Pfam" id="PF20451">
    <property type="entry name" value="Calmod_bind_M"/>
    <property type="match status" value="1"/>
</dbReference>
<evidence type="ECO:0000259" key="9">
    <source>
        <dbReference type="Pfam" id="PF07887"/>
    </source>
</evidence>
<dbReference type="GO" id="GO:0080142">
    <property type="term" value="P:regulation of salicylic acid biosynthetic process"/>
    <property type="evidence" value="ECO:0007669"/>
    <property type="project" value="TreeGrafter"/>
</dbReference>
<comment type="subcellular location">
    <subcellularLocation>
        <location evidence="1">Nucleus</location>
    </subcellularLocation>
</comment>
<keyword evidence="13" id="KW-1185">Reference proteome</keyword>
<protein>
    <recommendedName>
        <fullName evidence="14">Calmodulin-binding protein</fullName>
    </recommendedName>
</protein>
<feature type="domain" description="Calmodulin binding protein-like N-terminal" evidence="9">
    <location>
        <begin position="83"/>
        <end position="230"/>
    </location>
</feature>
<name>A0A7J7MIL7_9MAGN</name>
<evidence type="ECO:0000259" key="10">
    <source>
        <dbReference type="Pfam" id="PF20451"/>
    </source>
</evidence>
<dbReference type="InterPro" id="IPR046831">
    <property type="entry name" value="Calmodulin_bind_N"/>
</dbReference>
<evidence type="ECO:0000256" key="4">
    <source>
        <dbReference type="ARBA" id="ARBA00023125"/>
    </source>
</evidence>
<organism evidence="12 13">
    <name type="scientific">Kingdonia uniflora</name>
    <dbReference type="NCBI Taxonomy" id="39325"/>
    <lineage>
        <taxon>Eukaryota</taxon>
        <taxon>Viridiplantae</taxon>
        <taxon>Streptophyta</taxon>
        <taxon>Embryophyta</taxon>
        <taxon>Tracheophyta</taxon>
        <taxon>Spermatophyta</taxon>
        <taxon>Magnoliopsida</taxon>
        <taxon>Ranunculales</taxon>
        <taxon>Circaeasteraceae</taxon>
        <taxon>Kingdonia</taxon>
    </lineage>
</organism>
<keyword evidence="6" id="KW-0804">Transcription</keyword>
<sequence>MSQKRQPEDGNSSPEEKRQRVPSLKSVIVEAWKMHAFQKFLSGLEPLIRRVVKEEIEVALRKHLTNMKQNCDKQVHPSSSRSLQLQFQNKLSLPIFTGSKIEGEENSMVEVTLVDTLTGQVVSSSPESSAKVEIVVLEGDFEGTEADSWTVEDFNYNIVKEREGKRPLLTGDTVFNLIEGIAMVGELVFTDNSSWTRSRKFRLGARVLDNNCDRIRIREAKTEAFLVKDHRGELYKKHYPPSLTDEVWRLEKIGKDGAFHKRLSRENINTVKDFLTLLSLDTPRLRKVLLCSHYIISSVTYEFLYLEMKVLGTGMSGKMWDVTLDHAWTCTLDNQMYVYYNPSGQQNMGVVFNVVGQILGLVSEGQYVPDDDISDTEKDVAHNLVKVAYENWESVTSWNDEGHIDASLHMPTVYFPSSSTAAENSSNIRYRSEEFSFNHSTPDMVSSIFSMGGMKNLDNYTLDGVEDMDLRYFTNQVTNSLTRHKEFQSFYEGDDHLQYFNSEASLEYPSLGLESQTDLGTAVSGFLAMSSKNDKAQTKWRILVSVLRWRFSIRRIVALKKSGAREITRGQ</sequence>
<dbReference type="EMBL" id="JACGCM010001471">
    <property type="protein sequence ID" value="KAF6154691.1"/>
    <property type="molecule type" value="Genomic_DNA"/>
</dbReference>
<evidence type="ECO:0000256" key="1">
    <source>
        <dbReference type="ARBA" id="ARBA00004123"/>
    </source>
</evidence>
<dbReference type="InterPro" id="IPR046829">
    <property type="entry name" value="Calmod_bind_C"/>
</dbReference>
<keyword evidence="3" id="KW-0805">Transcription regulation</keyword>
<keyword evidence="4" id="KW-0238">DNA-binding</keyword>
<evidence type="ECO:0000313" key="13">
    <source>
        <dbReference type="Proteomes" id="UP000541444"/>
    </source>
</evidence>
<dbReference type="Proteomes" id="UP000541444">
    <property type="component" value="Unassembled WGS sequence"/>
</dbReference>
<keyword evidence="5" id="KW-0010">Activator</keyword>
<evidence type="ECO:0000256" key="7">
    <source>
        <dbReference type="ARBA" id="ARBA00023242"/>
    </source>
</evidence>
<dbReference type="AlphaFoldDB" id="A0A7J7MIL7"/>
<evidence type="ECO:0000256" key="6">
    <source>
        <dbReference type="ARBA" id="ARBA00023163"/>
    </source>
</evidence>
<keyword evidence="7" id="KW-0539">Nucleus</keyword>
<dbReference type="GO" id="GO:0005516">
    <property type="term" value="F:calmodulin binding"/>
    <property type="evidence" value="ECO:0007669"/>
    <property type="project" value="InterPro"/>
</dbReference>
<evidence type="ECO:0000256" key="3">
    <source>
        <dbReference type="ARBA" id="ARBA00023015"/>
    </source>
</evidence>
<feature type="compositionally biased region" description="Basic and acidic residues" evidence="8">
    <location>
        <begin position="1"/>
        <end position="19"/>
    </location>
</feature>
<dbReference type="Pfam" id="PF07887">
    <property type="entry name" value="Calmodulin_bind"/>
    <property type="match status" value="1"/>
</dbReference>
<dbReference type="PANTHER" id="PTHR31713">
    <property type="entry name" value="OS02G0177800 PROTEIN"/>
    <property type="match status" value="1"/>
</dbReference>
<feature type="region of interest" description="Disordered" evidence="8">
    <location>
        <begin position="1"/>
        <end position="21"/>
    </location>
</feature>
<evidence type="ECO:0000259" key="11">
    <source>
        <dbReference type="Pfam" id="PF20452"/>
    </source>
</evidence>
<feature type="domain" description="Calmodulin binding protein C-terminal" evidence="11">
    <location>
        <begin position="335"/>
        <end position="396"/>
    </location>
</feature>
<evidence type="ECO:0000313" key="12">
    <source>
        <dbReference type="EMBL" id="KAF6154691.1"/>
    </source>
</evidence>
<evidence type="ECO:0008006" key="14">
    <source>
        <dbReference type="Google" id="ProtNLM"/>
    </source>
</evidence>
<dbReference type="Pfam" id="PF20452">
    <property type="entry name" value="Calmod_bind_C"/>
    <property type="match status" value="1"/>
</dbReference>
<proteinExistence type="inferred from homology"/>
<dbReference type="InterPro" id="IPR046830">
    <property type="entry name" value="Calmod_bind_M"/>
</dbReference>
<gene>
    <name evidence="12" type="ORF">GIB67_000575</name>
</gene>
<comment type="similarity">
    <text evidence="2">Belongs to the plant ACBP60 protein family.</text>
</comment>
<dbReference type="OrthoDB" id="1604062at2759"/>
<evidence type="ECO:0000256" key="2">
    <source>
        <dbReference type="ARBA" id="ARBA00007214"/>
    </source>
</evidence>
<evidence type="ECO:0000256" key="8">
    <source>
        <dbReference type="SAM" id="MobiDB-lite"/>
    </source>
</evidence>
<accession>A0A7J7MIL7</accession>
<dbReference type="PANTHER" id="PTHR31713:SF14">
    <property type="entry name" value="CALMODULIN-BINDING PROTEIN 60 A"/>
    <property type="match status" value="1"/>
</dbReference>
<feature type="domain" description="Calmodulin binding protein central" evidence="10">
    <location>
        <begin position="243"/>
        <end position="289"/>
    </location>
</feature>
<evidence type="ECO:0000256" key="5">
    <source>
        <dbReference type="ARBA" id="ARBA00023159"/>
    </source>
</evidence>
<dbReference type="GO" id="GO:0003700">
    <property type="term" value="F:DNA-binding transcription factor activity"/>
    <property type="evidence" value="ECO:0007669"/>
    <property type="project" value="TreeGrafter"/>
</dbReference>
<dbReference type="InterPro" id="IPR012416">
    <property type="entry name" value="CBP60"/>
</dbReference>
<reference evidence="12 13" key="1">
    <citation type="journal article" date="2020" name="IScience">
        <title>Genome Sequencing of the Endangered Kingdonia uniflora (Circaeasteraceae, Ranunculales) Reveals Potential Mechanisms of Evolutionary Specialization.</title>
        <authorList>
            <person name="Sun Y."/>
            <person name="Deng T."/>
            <person name="Zhang A."/>
            <person name="Moore M.J."/>
            <person name="Landis J.B."/>
            <person name="Lin N."/>
            <person name="Zhang H."/>
            <person name="Zhang X."/>
            <person name="Huang J."/>
            <person name="Zhang X."/>
            <person name="Sun H."/>
            <person name="Wang H."/>
        </authorList>
    </citation>
    <scope>NUCLEOTIDE SEQUENCE [LARGE SCALE GENOMIC DNA]</scope>
    <source>
        <strain evidence="12">TB1705</strain>
        <tissue evidence="12">Leaf</tissue>
    </source>
</reference>
<dbReference type="GO" id="GO:0043565">
    <property type="term" value="F:sequence-specific DNA binding"/>
    <property type="evidence" value="ECO:0007669"/>
    <property type="project" value="TreeGrafter"/>
</dbReference>
<comment type="caution">
    <text evidence="12">The sequence shown here is derived from an EMBL/GenBank/DDBJ whole genome shotgun (WGS) entry which is preliminary data.</text>
</comment>